<dbReference type="Proteomes" id="UP000002640">
    <property type="component" value="Unassembled WGS sequence"/>
</dbReference>
<name>G4ZDA5_PHYSP</name>
<organism evidence="1 2">
    <name type="scientific">Phytophthora sojae (strain P6497)</name>
    <name type="common">Soybean stem and root rot agent</name>
    <name type="synonym">Phytophthora megasperma f. sp. glycines</name>
    <dbReference type="NCBI Taxonomy" id="1094619"/>
    <lineage>
        <taxon>Eukaryota</taxon>
        <taxon>Sar</taxon>
        <taxon>Stramenopiles</taxon>
        <taxon>Oomycota</taxon>
        <taxon>Peronosporomycetes</taxon>
        <taxon>Peronosporales</taxon>
        <taxon>Peronosporaceae</taxon>
        <taxon>Phytophthora</taxon>
    </lineage>
</organism>
<dbReference type="KEGG" id="psoj:PHYSODRAFT_440636"/>
<dbReference type="RefSeq" id="XP_009525968.1">
    <property type="nucleotide sequence ID" value="XM_009527673.1"/>
</dbReference>
<feature type="non-terminal residue" evidence="1">
    <location>
        <position position="233"/>
    </location>
</feature>
<evidence type="ECO:0000313" key="2">
    <source>
        <dbReference type="Proteomes" id="UP000002640"/>
    </source>
</evidence>
<dbReference type="OMA" id="EAIHEFG"/>
<proteinExistence type="predicted"/>
<sequence>PRVQMNVWKSVVRISVSLSSKEVTTSTALVVDRSPTHLYLMTNLGLWVDQRLVGDLSSDFKKEIVRFLRLHPLSAKGEHSRASGADKPRIVVEKLNPEDNEMEAIHEFGLESDVCWKSSADLDFAVFKVAMPGDDRLAACKMASFGVVPTMKVHAYLFRSIPYQFGPPYAIIPAQVTGVMGGEFNLSAHGLPDGAIVCTDDGLAVGYLGGASLMKYPSCGYRLEGTLLDLPST</sequence>
<reference evidence="1 2" key="1">
    <citation type="journal article" date="2006" name="Science">
        <title>Phytophthora genome sequences uncover evolutionary origins and mechanisms of pathogenesis.</title>
        <authorList>
            <person name="Tyler B.M."/>
            <person name="Tripathy S."/>
            <person name="Zhang X."/>
            <person name="Dehal P."/>
            <person name="Jiang R.H."/>
            <person name="Aerts A."/>
            <person name="Arredondo F.D."/>
            <person name="Baxter L."/>
            <person name="Bensasson D."/>
            <person name="Beynon J.L."/>
            <person name="Chapman J."/>
            <person name="Damasceno C.M."/>
            <person name="Dorrance A.E."/>
            <person name="Dou D."/>
            <person name="Dickerman A.W."/>
            <person name="Dubchak I.L."/>
            <person name="Garbelotto M."/>
            <person name="Gijzen M."/>
            <person name="Gordon S.G."/>
            <person name="Govers F."/>
            <person name="Grunwald N.J."/>
            <person name="Huang W."/>
            <person name="Ivors K.L."/>
            <person name="Jones R.W."/>
            <person name="Kamoun S."/>
            <person name="Krampis K."/>
            <person name="Lamour K.H."/>
            <person name="Lee M.K."/>
            <person name="McDonald W.H."/>
            <person name="Medina M."/>
            <person name="Meijer H.J."/>
            <person name="Nordberg E.K."/>
            <person name="Maclean D.J."/>
            <person name="Ospina-Giraldo M.D."/>
            <person name="Morris P.F."/>
            <person name="Phuntumart V."/>
            <person name="Putnam N.H."/>
            <person name="Rash S."/>
            <person name="Rose J.K."/>
            <person name="Sakihama Y."/>
            <person name="Salamov A.A."/>
            <person name="Savidor A."/>
            <person name="Scheuring C.F."/>
            <person name="Smith B.M."/>
            <person name="Sobral B.W."/>
            <person name="Terry A."/>
            <person name="Torto-Alalibo T.A."/>
            <person name="Win J."/>
            <person name="Xu Z."/>
            <person name="Zhang H."/>
            <person name="Grigoriev I.V."/>
            <person name="Rokhsar D.S."/>
            <person name="Boore J.L."/>
        </authorList>
    </citation>
    <scope>NUCLEOTIDE SEQUENCE [LARGE SCALE GENOMIC DNA]</scope>
    <source>
        <strain evidence="1 2">P6497</strain>
    </source>
</reference>
<keyword evidence="2" id="KW-1185">Reference proteome</keyword>
<dbReference type="GeneID" id="20652646"/>
<dbReference type="EMBL" id="JH159154">
    <property type="protein sequence ID" value="EGZ16910.1"/>
    <property type="molecule type" value="Genomic_DNA"/>
</dbReference>
<dbReference type="InParanoid" id="G4ZDA5"/>
<accession>G4ZDA5</accession>
<dbReference type="AlphaFoldDB" id="G4ZDA5"/>
<gene>
    <name evidence="1" type="ORF">PHYSODRAFT_440636</name>
</gene>
<evidence type="ECO:0000313" key="1">
    <source>
        <dbReference type="EMBL" id="EGZ16910.1"/>
    </source>
</evidence>
<protein>
    <submittedName>
        <fullName evidence="1">Uncharacterized protein</fullName>
    </submittedName>
</protein>
<feature type="non-terminal residue" evidence="1">
    <location>
        <position position="1"/>
    </location>
</feature>